<evidence type="ECO:0000313" key="2">
    <source>
        <dbReference type="Proteomes" id="UP001055811"/>
    </source>
</evidence>
<gene>
    <name evidence="1" type="ORF">L2E82_44836</name>
</gene>
<comment type="caution">
    <text evidence="1">The sequence shown here is derived from an EMBL/GenBank/DDBJ whole genome shotgun (WGS) entry which is preliminary data.</text>
</comment>
<evidence type="ECO:0000313" key="1">
    <source>
        <dbReference type="EMBL" id="KAI3700215.1"/>
    </source>
</evidence>
<accession>A0ACB8ZS83</accession>
<dbReference type="Proteomes" id="UP001055811">
    <property type="component" value="Linkage Group LG08"/>
</dbReference>
<proteinExistence type="predicted"/>
<protein>
    <submittedName>
        <fullName evidence="1">Uncharacterized protein</fullName>
    </submittedName>
</protein>
<name>A0ACB8ZS83_CICIN</name>
<dbReference type="EMBL" id="CM042016">
    <property type="protein sequence ID" value="KAI3700215.1"/>
    <property type="molecule type" value="Genomic_DNA"/>
</dbReference>
<sequence length="67" mass="6686">MTCGALGGDCEARLSGGGNMSSGGATMADGSGKPRRGYAPKSHGGVEEIGSEKASGNARVESEQERK</sequence>
<organism evidence="1 2">
    <name type="scientific">Cichorium intybus</name>
    <name type="common">Chicory</name>
    <dbReference type="NCBI Taxonomy" id="13427"/>
    <lineage>
        <taxon>Eukaryota</taxon>
        <taxon>Viridiplantae</taxon>
        <taxon>Streptophyta</taxon>
        <taxon>Embryophyta</taxon>
        <taxon>Tracheophyta</taxon>
        <taxon>Spermatophyta</taxon>
        <taxon>Magnoliopsida</taxon>
        <taxon>eudicotyledons</taxon>
        <taxon>Gunneridae</taxon>
        <taxon>Pentapetalae</taxon>
        <taxon>asterids</taxon>
        <taxon>campanulids</taxon>
        <taxon>Asterales</taxon>
        <taxon>Asteraceae</taxon>
        <taxon>Cichorioideae</taxon>
        <taxon>Cichorieae</taxon>
        <taxon>Cichoriinae</taxon>
        <taxon>Cichorium</taxon>
    </lineage>
</organism>
<keyword evidence="2" id="KW-1185">Reference proteome</keyword>
<reference evidence="1 2" key="2">
    <citation type="journal article" date="2022" name="Mol. Ecol. Resour.">
        <title>The genomes of chicory, endive, great burdock and yacon provide insights into Asteraceae paleo-polyploidization history and plant inulin production.</title>
        <authorList>
            <person name="Fan W."/>
            <person name="Wang S."/>
            <person name="Wang H."/>
            <person name="Wang A."/>
            <person name="Jiang F."/>
            <person name="Liu H."/>
            <person name="Zhao H."/>
            <person name="Xu D."/>
            <person name="Zhang Y."/>
        </authorList>
    </citation>
    <scope>NUCLEOTIDE SEQUENCE [LARGE SCALE GENOMIC DNA]</scope>
    <source>
        <strain evidence="2">cv. Punajuju</strain>
        <tissue evidence="1">Leaves</tissue>
    </source>
</reference>
<reference evidence="2" key="1">
    <citation type="journal article" date="2022" name="Mol. Ecol. Resour.">
        <title>The genomes of chicory, endive, great burdock and yacon provide insights into Asteraceae palaeo-polyploidization history and plant inulin production.</title>
        <authorList>
            <person name="Fan W."/>
            <person name="Wang S."/>
            <person name="Wang H."/>
            <person name="Wang A."/>
            <person name="Jiang F."/>
            <person name="Liu H."/>
            <person name="Zhao H."/>
            <person name="Xu D."/>
            <person name="Zhang Y."/>
        </authorList>
    </citation>
    <scope>NUCLEOTIDE SEQUENCE [LARGE SCALE GENOMIC DNA]</scope>
    <source>
        <strain evidence="2">cv. Punajuju</strain>
    </source>
</reference>